<gene>
    <name evidence="1" type="ORF">ACOLOM_LOCUS11065</name>
</gene>
<accession>A0ACA9PQM8</accession>
<evidence type="ECO:0000313" key="1">
    <source>
        <dbReference type="EMBL" id="CAG8719288.1"/>
    </source>
</evidence>
<feature type="non-terminal residue" evidence="1">
    <location>
        <position position="1"/>
    </location>
</feature>
<reference evidence="1" key="1">
    <citation type="submission" date="2021-06" db="EMBL/GenBank/DDBJ databases">
        <authorList>
            <person name="Kallberg Y."/>
            <person name="Tangrot J."/>
            <person name="Rosling A."/>
        </authorList>
    </citation>
    <scope>NUCLEOTIDE SEQUENCE</scope>
    <source>
        <strain evidence="1">CL356</strain>
    </source>
</reference>
<dbReference type="EMBL" id="CAJVPT010038082">
    <property type="protein sequence ID" value="CAG8719288.1"/>
    <property type="molecule type" value="Genomic_DNA"/>
</dbReference>
<proteinExistence type="predicted"/>
<sequence length="121" mass="13350">MDQYTTPVLELQRPRYYDDGDGVAVQLSTTPAPSYLELINKIRVSLHMSQVRGHVKESGEGEIFVSTMMELRTTADSRPPVSKVLPELLTLLGPGKGPQGNNVLVLSAVRVKRVAMERMSV</sequence>
<organism evidence="1 2">
    <name type="scientific">Acaulospora colombiana</name>
    <dbReference type="NCBI Taxonomy" id="27376"/>
    <lineage>
        <taxon>Eukaryota</taxon>
        <taxon>Fungi</taxon>
        <taxon>Fungi incertae sedis</taxon>
        <taxon>Mucoromycota</taxon>
        <taxon>Glomeromycotina</taxon>
        <taxon>Glomeromycetes</taxon>
        <taxon>Diversisporales</taxon>
        <taxon>Acaulosporaceae</taxon>
        <taxon>Acaulospora</taxon>
    </lineage>
</organism>
<evidence type="ECO:0000313" key="2">
    <source>
        <dbReference type="Proteomes" id="UP000789525"/>
    </source>
</evidence>
<name>A0ACA9PQM8_9GLOM</name>
<keyword evidence="2" id="KW-1185">Reference proteome</keyword>
<protein>
    <submittedName>
        <fullName evidence="1">344_t:CDS:1</fullName>
    </submittedName>
</protein>
<dbReference type="Proteomes" id="UP000789525">
    <property type="component" value="Unassembled WGS sequence"/>
</dbReference>
<feature type="non-terminal residue" evidence="1">
    <location>
        <position position="121"/>
    </location>
</feature>
<comment type="caution">
    <text evidence="1">The sequence shown here is derived from an EMBL/GenBank/DDBJ whole genome shotgun (WGS) entry which is preliminary data.</text>
</comment>